<feature type="compositionally biased region" description="Low complexity" evidence="4">
    <location>
        <begin position="335"/>
        <end position="354"/>
    </location>
</feature>
<dbReference type="InterPro" id="IPR050465">
    <property type="entry name" value="UPF0194_transport"/>
</dbReference>
<reference evidence="7 8" key="1">
    <citation type="submission" date="2024-03" db="EMBL/GenBank/DDBJ databases">
        <title>Human intestinal bacterial collection.</title>
        <authorList>
            <person name="Pauvert C."/>
            <person name="Hitch T.C.A."/>
            <person name="Clavel T."/>
        </authorList>
    </citation>
    <scope>NUCLEOTIDE SEQUENCE [LARGE SCALE GENOMIC DNA]</scope>
    <source>
        <strain evidence="7 8">CLA-AA-H95</strain>
    </source>
</reference>
<comment type="subcellular location">
    <subcellularLocation>
        <location evidence="1">Cell envelope</location>
    </subcellularLocation>
</comment>
<keyword evidence="2 3" id="KW-0175">Coiled coil</keyword>
<organism evidence="7 8">
    <name type="scientific">Blautia intestinihominis</name>
    <dbReference type="NCBI Taxonomy" id="3133152"/>
    <lineage>
        <taxon>Bacteria</taxon>
        <taxon>Bacillati</taxon>
        <taxon>Bacillota</taxon>
        <taxon>Clostridia</taxon>
        <taxon>Lachnospirales</taxon>
        <taxon>Lachnospiraceae</taxon>
        <taxon>Blautia</taxon>
    </lineage>
</organism>
<keyword evidence="8" id="KW-1185">Reference proteome</keyword>
<gene>
    <name evidence="7" type="ORF">WMO75_09350</name>
</gene>
<feature type="region of interest" description="Disordered" evidence="4">
    <location>
        <begin position="776"/>
        <end position="831"/>
    </location>
</feature>
<evidence type="ECO:0000256" key="3">
    <source>
        <dbReference type="SAM" id="Coils"/>
    </source>
</evidence>
<sequence length="831" mass="85207">MFHKGRKVKKSKKKKIISLIVVVAVAGTSGAVVYRKVRRPVAAATEVSKVQTAEVKKGNISNTITGTGNLELDDAEAVSIPSGLTIGDVLVESGDYVSAGTVLANVDSASVQTAIDEIQSELEELDEKIRTCQEDEDANAVVSSVSGRVKAIYVEEGSDVADIITEKGALIELSLDGYMAVSIEKTDSVAAGDSVSVTLSDGTVVTGTVDTQESGSTIITVTDNGTTLGDEVSVSDSNGNVLGSGTLYIHQAFEVTAAGGTVSSVSVTENASVSADDELLVLEGTESSAEYEKLLLVRKARTETLQKLAQLARSPQIIAEQDGIVQDVNVAASGTTSSESSAQSSTTSGAGNASQMAYTGQDLSDLTFTQLSFDDGTTPVIVEETENNSDDTQDTVQDQQIAFSIVGSGNSTGSLAVIPAPVTGQTPVTDISASGGIYSGVITWNPADSVFAAGTGYKALVVLSAAEGYCFTMASIQGIETGTVSGVQISDNGKTLEFQMVFPETAAENNNSGDQIGDNGNSGQESDSTVTDGSTSQSSSNEQQSNEQQDTTGSTQNNENSSTTQNSAAAGNGNSQSAKAGQSTGSTGASASGTAGTADSTSTSKEDSTEDAVDSASQYSTDVTAFTISPDENRLLSVSVDELDINSVEHGQKAVVTFDAIEDQEFEGEVTKIGNTASVSGGVAKYTITITIPKDDKMKQGMNASATITIEDREDVLTLPMNALQEKGDRTFVYTEKDDDGNLFGETEVTTGLSDGSTVEITDGLEEGTTVYYLRSESSSSGSSTDMPDMQMPDMSGGGMDGGGMPQMDGNGGGDMSGGPGGGGGQGGPGK</sequence>
<evidence type="ECO:0000256" key="2">
    <source>
        <dbReference type="ARBA" id="ARBA00023054"/>
    </source>
</evidence>
<accession>A0ABV1AK41</accession>
<dbReference type="Proteomes" id="UP001446032">
    <property type="component" value="Unassembled WGS sequence"/>
</dbReference>
<feature type="coiled-coil region" evidence="3">
    <location>
        <begin position="108"/>
        <end position="135"/>
    </location>
</feature>
<dbReference type="Gene3D" id="2.40.30.170">
    <property type="match status" value="1"/>
</dbReference>
<dbReference type="InterPro" id="IPR058649">
    <property type="entry name" value="CzcB_C"/>
</dbReference>
<feature type="region of interest" description="Disordered" evidence="4">
    <location>
        <begin position="335"/>
        <end position="355"/>
    </location>
</feature>
<evidence type="ECO:0000313" key="7">
    <source>
        <dbReference type="EMBL" id="MEQ2358534.1"/>
    </source>
</evidence>
<dbReference type="InterPro" id="IPR058636">
    <property type="entry name" value="Beta-barrel_YknX"/>
</dbReference>
<dbReference type="Pfam" id="PF25990">
    <property type="entry name" value="Beta-barrel_YknX"/>
    <property type="match status" value="1"/>
</dbReference>
<dbReference type="EMBL" id="JBBMEI010000025">
    <property type="protein sequence ID" value="MEQ2358534.1"/>
    <property type="molecule type" value="Genomic_DNA"/>
</dbReference>
<protein>
    <submittedName>
        <fullName evidence="7">HlyD family efflux transporter periplasmic adaptor subunit</fullName>
    </submittedName>
</protein>
<evidence type="ECO:0000313" key="8">
    <source>
        <dbReference type="Proteomes" id="UP001446032"/>
    </source>
</evidence>
<feature type="compositionally biased region" description="Low complexity" evidence="4">
    <location>
        <begin position="776"/>
        <end position="795"/>
    </location>
</feature>
<evidence type="ECO:0000256" key="1">
    <source>
        <dbReference type="ARBA" id="ARBA00004196"/>
    </source>
</evidence>
<dbReference type="RefSeq" id="WP_349077936.1">
    <property type="nucleotide sequence ID" value="NZ_JBBMEI010000025.1"/>
</dbReference>
<dbReference type="Gene3D" id="2.40.420.20">
    <property type="match status" value="1"/>
</dbReference>
<proteinExistence type="predicted"/>
<dbReference type="PANTHER" id="PTHR32347">
    <property type="entry name" value="EFFLUX SYSTEM COMPONENT YKNX-RELATED"/>
    <property type="match status" value="1"/>
</dbReference>
<evidence type="ECO:0000259" key="5">
    <source>
        <dbReference type="Pfam" id="PF25975"/>
    </source>
</evidence>
<feature type="domain" description="CzcB-like C-terminal circularly permuted SH3-like" evidence="5">
    <location>
        <begin position="718"/>
        <end position="771"/>
    </location>
</feature>
<feature type="region of interest" description="Disordered" evidence="4">
    <location>
        <begin position="508"/>
        <end position="618"/>
    </location>
</feature>
<dbReference type="PANTHER" id="PTHR32347:SF14">
    <property type="entry name" value="EFFLUX SYSTEM COMPONENT YKNX-RELATED"/>
    <property type="match status" value="1"/>
</dbReference>
<comment type="caution">
    <text evidence="7">The sequence shown here is derived from an EMBL/GenBank/DDBJ whole genome shotgun (WGS) entry which is preliminary data.</text>
</comment>
<feature type="compositionally biased region" description="Low complexity" evidence="4">
    <location>
        <begin position="525"/>
        <end position="603"/>
    </location>
</feature>
<evidence type="ECO:0000256" key="4">
    <source>
        <dbReference type="SAM" id="MobiDB-lite"/>
    </source>
</evidence>
<feature type="compositionally biased region" description="Gly residues" evidence="4">
    <location>
        <begin position="796"/>
        <end position="831"/>
    </location>
</feature>
<dbReference type="Pfam" id="PF25975">
    <property type="entry name" value="CzcB_C"/>
    <property type="match status" value="1"/>
</dbReference>
<evidence type="ECO:0000259" key="6">
    <source>
        <dbReference type="Pfam" id="PF25990"/>
    </source>
</evidence>
<feature type="domain" description="YknX-like beta-barrel" evidence="6">
    <location>
        <begin position="639"/>
        <end position="708"/>
    </location>
</feature>
<feature type="compositionally biased region" description="Polar residues" evidence="4">
    <location>
        <begin position="508"/>
        <end position="524"/>
    </location>
</feature>
<name>A0ABV1AK41_9FIRM</name>
<dbReference type="Gene3D" id="2.40.50.100">
    <property type="match status" value="1"/>
</dbReference>